<dbReference type="AlphaFoldDB" id="A0A182T9S9"/>
<dbReference type="EnsemblMetazoa" id="AMAM022520-RA">
    <property type="protein sequence ID" value="AMAM022520-PA"/>
    <property type="gene ID" value="AMAM022520"/>
</dbReference>
<dbReference type="VEuPathDB" id="VectorBase:AMAM022520"/>
<accession>A0A182T9S9</accession>
<proteinExistence type="predicted"/>
<reference evidence="3" key="1">
    <citation type="submission" date="2013-09" db="EMBL/GenBank/DDBJ databases">
        <title>The Genome Sequence of Anopheles maculatus species B.</title>
        <authorList>
            <consortium name="The Broad Institute Genomics Platform"/>
            <person name="Neafsey D.E."/>
            <person name="Besansky N."/>
            <person name="Howell P."/>
            <person name="Walton C."/>
            <person name="Young S.K."/>
            <person name="Zeng Q."/>
            <person name="Gargeya S."/>
            <person name="Fitzgerald M."/>
            <person name="Haas B."/>
            <person name="Abouelleil A."/>
            <person name="Allen A.W."/>
            <person name="Alvarado L."/>
            <person name="Arachchi H.M."/>
            <person name="Berlin A.M."/>
            <person name="Chapman S.B."/>
            <person name="Gainer-Dewar J."/>
            <person name="Goldberg J."/>
            <person name="Griggs A."/>
            <person name="Gujja S."/>
            <person name="Hansen M."/>
            <person name="Howarth C."/>
            <person name="Imamovic A."/>
            <person name="Ireland A."/>
            <person name="Larimer J."/>
            <person name="McCowan C."/>
            <person name="Murphy C."/>
            <person name="Pearson M."/>
            <person name="Poon T.W."/>
            <person name="Priest M."/>
            <person name="Roberts A."/>
            <person name="Saif S."/>
            <person name="Shea T."/>
            <person name="Sisk P."/>
            <person name="Sykes S."/>
            <person name="Wortman J."/>
            <person name="Nusbaum C."/>
            <person name="Birren B."/>
        </authorList>
    </citation>
    <scope>NUCLEOTIDE SEQUENCE [LARGE SCALE GENOMIC DNA]</scope>
    <source>
        <strain evidence="3">maculatus3</strain>
    </source>
</reference>
<feature type="compositionally biased region" description="Basic and acidic residues" evidence="1">
    <location>
        <begin position="89"/>
        <end position="98"/>
    </location>
</feature>
<dbReference type="Proteomes" id="UP000075901">
    <property type="component" value="Unassembled WGS sequence"/>
</dbReference>
<reference evidence="2" key="2">
    <citation type="submission" date="2020-05" db="UniProtKB">
        <authorList>
            <consortium name="EnsemblMetazoa"/>
        </authorList>
    </citation>
    <scope>IDENTIFICATION</scope>
    <source>
        <strain evidence="2">maculatus3</strain>
    </source>
</reference>
<sequence>MGRRISASVKRDHPDRRDCVAHPDTMVRPDLRVKPDFRDIRACQVTKANVAWSVPRVRKDRSSSSTKTQHLTPRGLTKVRKVNVVSEDGGGKRDHRDR</sequence>
<evidence type="ECO:0000313" key="2">
    <source>
        <dbReference type="EnsemblMetazoa" id="AMAM022520-PA"/>
    </source>
</evidence>
<protein>
    <submittedName>
        <fullName evidence="2">Uncharacterized protein</fullName>
    </submittedName>
</protein>
<keyword evidence="3" id="KW-1185">Reference proteome</keyword>
<organism evidence="2 3">
    <name type="scientific">Anopheles maculatus</name>
    <dbReference type="NCBI Taxonomy" id="74869"/>
    <lineage>
        <taxon>Eukaryota</taxon>
        <taxon>Metazoa</taxon>
        <taxon>Ecdysozoa</taxon>
        <taxon>Arthropoda</taxon>
        <taxon>Hexapoda</taxon>
        <taxon>Insecta</taxon>
        <taxon>Pterygota</taxon>
        <taxon>Neoptera</taxon>
        <taxon>Endopterygota</taxon>
        <taxon>Diptera</taxon>
        <taxon>Nematocera</taxon>
        <taxon>Culicoidea</taxon>
        <taxon>Culicidae</taxon>
        <taxon>Anophelinae</taxon>
        <taxon>Anopheles</taxon>
        <taxon>Anopheles maculatus group</taxon>
    </lineage>
</organism>
<evidence type="ECO:0000313" key="3">
    <source>
        <dbReference type="Proteomes" id="UP000075901"/>
    </source>
</evidence>
<feature type="region of interest" description="Disordered" evidence="1">
    <location>
        <begin position="1"/>
        <end position="22"/>
    </location>
</feature>
<name>A0A182T9S9_9DIPT</name>
<feature type="compositionally biased region" description="Basic and acidic residues" evidence="1">
    <location>
        <begin position="9"/>
        <end position="22"/>
    </location>
</feature>
<feature type="region of interest" description="Disordered" evidence="1">
    <location>
        <begin position="55"/>
        <end position="98"/>
    </location>
</feature>
<evidence type="ECO:0000256" key="1">
    <source>
        <dbReference type="SAM" id="MobiDB-lite"/>
    </source>
</evidence>